<evidence type="ECO:0000313" key="2">
    <source>
        <dbReference type="Proteomes" id="UP000821845"/>
    </source>
</evidence>
<dbReference type="Proteomes" id="UP000821845">
    <property type="component" value="Chromosome 8"/>
</dbReference>
<evidence type="ECO:0000313" key="1">
    <source>
        <dbReference type="EMBL" id="KAH6924049.1"/>
    </source>
</evidence>
<reference evidence="1" key="1">
    <citation type="submission" date="2020-05" db="EMBL/GenBank/DDBJ databases">
        <title>Large-scale comparative analyses of tick genomes elucidate their genetic diversity and vector capacities.</title>
        <authorList>
            <person name="Jia N."/>
            <person name="Wang J."/>
            <person name="Shi W."/>
            <person name="Du L."/>
            <person name="Sun Y."/>
            <person name="Zhan W."/>
            <person name="Jiang J."/>
            <person name="Wang Q."/>
            <person name="Zhang B."/>
            <person name="Ji P."/>
            <person name="Sakyi L.B."/>
            <person name="Cui X."/>
            <person name="Yuan T."/>
            <person name="Jiang B."/>
            <person name="Yang W."/>
            <person name="Lam T.T.-Y."/>
            <person name="Chang Q."/>
            <person name="Ding S."/>
            <person name="Wang X."/>
            <person name="Zhu J."/>
            <person name="Ruan X."/>
            <person name="Zhao L."/>
            <person name="Wei J."/>
            <person name="Que T."/>
            <person name="Du C."/>
            <person name="Cheng J."/>
            <person name="Dai P."/>
            <person name="Han X."/>
            <person name="Huang E."/>
            <person name="Gao Y."/>
            <person name="Liu J."/>
            <person name="Shao H."/>
            <person name="Ye R."/>
            <person name="Li L."/>
            <person name="Wei W."/>
            <person name="Wang X."/>
            <person name="Wang C."/>
            <person name="Yang T."/>
            <person name="Huo Q."/>
            <person name="Li W."/>
            <person name="Guo W."/>
            <person name="Chen H."/>
            <person name="Zhou L."/>
            <person name="Ni X."/>
            <person name="Tian J."/>
            <person name="Zhou Y."/>
            <person name="Sheng Y."/>
            <person name="Liu T."/>
            <person name="Pan Y."/>
            <person name="Xia L."/>
            <person name="Li J."/>
            <person name="Zhao F."/>
            <person name="Cao W."/>
        </authorList>
    </citation>
    <scope>NUCLEOTIDE SEQUENCE</scope>
    <source>
        <strain evidence="1">Hyas-2018</strain>
    </source>
</reference>
<proteinExistence type="predicted"/>
<gene>
    <name evidence="1" type="ORF">HPB50_010842</name>
</gene>
<comment type="caution">
    <text evidence="1">The sequence shown here is derived from an EMBL/GenBank/DDBJ whole genome shotgun (WGS) entry which is preliminary data.</text>
</comment>
<accession>A0ACB7RRH8</accession>
<organism evidence="1 2">
    <name type="scientific">Hyalomma asiaticum</name>
    <name type="common">Tick</name>
    <dbReference type="NCBI Taxonomy" id="266040"/>
    <lineage>
        <taxon>Eukaryota</taxon>
        <taxon>Metazoa</taxon>
        <taxon>Ecdysozoa</taxon>
        <taxon>Arthropoda</taxon>
        <taxon>Chelicerata</taxon>
        <taxon>Arachnida</taxon>
        <taxon>Acari</taxon>
        <taxon>Parasitiformes</taxon>
        <taxon>Ixodida</taxon>
        <taxon>Ixodoidea</taxon>
        <taxon>Ixodidae</taxon>
        <taxon>Hyalomminae</taxon>
        <taxon>Hyalomma</taxon>
    </lineage>
</organism>
<keyword evidence="2" id="KW-1185">Reference proteome</keyword>
<name>A0ACB7RRH8_HYAAI</name>
<sequence>MLYSGTIGFSHHQRGGPSGDSAHAPSASWRRKSQLSLCLRAFRLLSASALLSTWSAFSPCIGVGVWISRGSESVSALCDSAGGLSPGVVSPQPP</sequence>
<protein>
    <submittedName>
        <fullName evidence="1">Uncharacterized protein</fullName>
    </submittedName>
</protein>
<dbReference type="EMBL" id="CM023488">
    <property type="protein sequence ID" value="KAH6924049.1"/>
    <property type="molecule type" value="Genomic_DNA"/>
</dbReference>